<protein>
    <submittedName>
        <fullName evidence="5">Mannitol dehydrogenase family protein</fullName>
    </submittedName>
</protein>
<name>A0A371X2F6_9HYPH</name>
<dbReference type="GO" id="GO:0016491">
    <property type="term" value="F:oxidoreductase activity"/>
    <property type="evidence" value="ECO:0007669"/>
    <property type="project" value="UniProtKB-KW"/>
</dbReference>
<comment type="caution">
    <text evidence="5">The sequence shown here is derived from an EMBL/GenBank/DDBJ whole genome shotgun (WGS) entry which is preliminary data.</text>
</comment>
<keyword evidence="2" id="KW-0520">NAD</keyword>
<evidence type="ECO:0000313" key="6">
    <source>
        <dbReference type="Proteomes" id="UP000264310"/>
    </source>
</evidence>
<dbReference type="AlphaFoldDB" id="A0A371X2F6"/>
<dbReference type="SUPFAM" id="SSF48179">
    <property type="entry name" value="6-phosphogluconate dehydrogenase C-terminal domain-like"/>
    <property type="match status" value="1"/>
</dbReference>
<dbReference type="Pfam" id="PF08125">
    <property type="entry name" value="Mannitol_dh_C"/>
    <property type="match status" value="1"/>
</dbReference>
<dbReference type="Proteomes" id="UP000264310">
    <property type="component" value="Unassembled WGS sequence"/>
</dbReference>
<dbReference type="Pfam" id="PF01232">
    <property type="entry name" value="Mannitol_dh"/>
    <property type="match status" value="1"/>
</dbReference>
<sequence>MDHKRGGKILSTTPIVQFGTSRFLQAHAALFISQALQAGEGLGPVTVVQSSGDPARAGRVSALAKGYDVRIRGLEDGEAVDRVARVSSIARGLSLAGDQAEVTRILTEEALIVISNVSEAGLMRRPADRSPGYDAAMSYPAKLAHLLRARYEAGMGPLQMMPTELVRDNGRVLRDLVLEAAGGMEADYRRWLGEEVVWVNSLVDRIVSEPIEPAGAVAEPYALWAIEDRPDLVLPCRHAAIDVVADLGPIERRKLFILNLGHTVMVSQWLKRRRQGPQLVREVMAEAAMSRELAALYAEEVLPGFAAGGEGEGAEAYVAITLERFANPYLDHRLADIAQNHAEKLDRRIGAFLDWARTNGDGSAKPRLEAAMKERSS</sequence>
<evidence type="ECO:0000256" key="2">
    <source>
        <dbReference type="ARBA" id="ARBA00023027"/>
    </source>
</evidence>
<dbReference type="Gene3D" id="3.40.50.720">
    <property type="entry name" value="NAD(P)-binding Rossmann-like Domain"/>
    <property type="match status" value="1"/>
</dbReference>
<feature type="domain" description="Mannitol dehydrogenase N-terminal" evidence="3">
    <location>
        <begin position="15"/>
        <end position="228"/>
    </location>
</feature>
<feature type="domain" description="Mannitol dehydrogenase C-terminal" evidence="4">
    <location>
        <begin position="246"/>
        <end position="349"/>
    </location>
</feature>
<dbReference type="EMBL" id="QURL01000004">
    <property type="protein sequence ID" value="RFC63408.1"/>
    <property type="molecule type" value="Genomic_DNA"/>
</dbReference>
<proteinExistence type="predicted"/>
<dbReference type="PANTHER" id="PTHR30524">
    <property type="entry name" value="MANNITOL-1-PHOSPHATE 5-DEHYDROGENASE"/>
    <property type="match status" value="1"/>
</dbReference>
<accession>A0A371X2F6</accession>
<keyword evidence="6" id="KW-1185">Reference proteome</keyword>
<dbReference type="PANTHER" id="PTHR30524:SF0">
    <property type="entry name" value="ALTRONATE OXIDOREDUCTASE-RELATED"/>
    <property type="match status" value="1"/>
</dbReference>
<evidence type="ECO:0000313" key="5">
    <source>
        <dbReference type="EMBL" id="RFC63408.1"/>
    </source>
</evidence>
<dbReference type="InterPro" id="IPR013131">
    <property type="entry name" value="Mannitol_DH_N"/>
</dbReference>
<evidence type="ECO:0000259" key="3">
    <source>
        <dbReference type="Pfam" id="PF01232"/>
    </source>
</evidence>
<dbReference type="OrthoDB" id="271711at2"/>
<dbReference type="InterPro" id="IPR013118">
    <property type="entry name" value="Mannitol_DH_C"/>
</dbReference>
<gene>
    <name evidence="5" type="ORF">DYI37_10225</name>
</gene>
<reference evidence="5 6" key="1">
    <citation type="submission" date="2018-08" db="EMBL/GenBank/DDBJ databases">
        <title>Fulvimarina sp. 85, whole genome shotgun sequence.</title>
        <authorList>
            <person name="Tuo L."/>
        </authorList>
    </citation>
    <scope>NUCLEOTIDE SEQUENCE [LARGE SCALE GENOMIC DNA]</scope>
    <source>
        <strain evidence="5 6">85</strain>
    </source>
</reference>
<dbReference type="SUPFAM" id="SSF51735">
    <property type="entry name" value="NAD(P)-binding Rossmann-fold domains"/>
    <property type="match status" value="1"/>
</dbReference>
<dbReference type="InterPro" id="IPR036291">
    <property type="entry name" value="NAD(P)-bd_dom_sf"/>
</dbReference>
<evidence type="ECO:0000256" key="1">
    <source>
        <dbReference type="ARBA" id="ARBA00023002"/>
    </source>
</evidence>
<evidence type="ECO:0000259" key="4">
    <source>
        <dbReference type="Pfam" id="PF08125"/>
    </source>
</evidence>
<organism evidence="5 6">
    <name type="scientific">Fulvimarina endophytica</name>
    <dbReference type="NCBI Taxonomy" id="2293836"/>
    <lineage>
        <taxon>Bacteria</taxon>
        <taxon>Pseudomonadati</taxon>
        <taxon>Pseudomonadota</taxon>
        <taxon>Alphaproteobacteria</taxon>
        <taxon>Hyphomicrobiales</taxon>
        <taxon>Aurantimonadaceae</taxon>
        <taxon>Fulvimarina</taxon>
    </lineage>
</organism>
<keyword evidence="1" id="KW-0560">Oxidoreductase</keyword>
<dbReference type="Gene3D" id="1.10.1040.10">
    <property type="entry name" value="N-(1-d-carboxylethyl)-l-norvaline Dehydrogenase, domain 2"/>
    <property type="match status" value="1"/>
</dbReference>
<dbReference type="InterPro" id="IPR008927">
    <property type="entry name" value="6-PGluconate_DH-like_C_sf"/>
</dbReference>
<dbReference type="InterPro" id="IPR013328">
    <property type="entry name" value="6PGD_dom2"/>
</dbReference>